<dbReference type="Proteomes" id="UP000076552">
    <property type="component" value="Unassembled WGS sequence"/>
</dbReference>
<evidence type="ECO:0000313" key="3">
    <source>
        <dbReference type="Proteomes" id="UP000076552"/>
    </source>
</evidence>
<feature type="non-terminal residue" evidence="2">
    <location>
        <position position="657"/>
    </location>
</feature>
<feature type="region of interest" description="Disordered" evidence="1">
    <location>
        <begin position="447"/>
        <end position="482"/>
    </location>
</feature>
<feature type="compositionally biased region" description="Acidic residues" evidence="1">
    <location>
        <begin position="648"/>
        <end position="657"/>
    </location>
</feature>
<feature type="compositionally biased region" description="Acidic residues" evidence="1">
    <location>
        <begin position="453"/>
        <end position="476"/>
    </location>
</feature>
<feature type="non-terminal residue" evidence="2">
    <location>
        <position position="1"/>
    </location>
</feature>
<feature type="compositionally biased region" description="Basic and acidic residues" evidence="1">
    <location>
        <begin position="549"/>
        <end position="559"/>
    </location>
</feature>
<feature type="compositionally biased region" description="Basic residues" evidence="1">
    <location>
        <begin position="570"/>
        <end position="579"/>
    </location>
</feature>
<dbReference type="PANTHER" id="PTHR13060">
    <property type="entry name" value="SGT1 PROTEIN HSGT1 SUPPRESSOR OF GCR2"/>
    <property type="match status" value="1"/>
</dbReference>
<gene>
    <name evidence="2" type="ORF">CT0861_11586</name>
</gene>
<proteinExistence type="predicted"/>
<evidence type="ECO:0000313" key="2">
    <source>
        <dbReference type="EMBL" id="KZL65963.1"/>
    </source>
</evidence>
<feature type="compositionally biased region" description="Polar residues" evidence="1">
    <location>
        <begin position="501"/>
        <end position="518"/>
    </location>
</feature>
<reference evidence="2 3" key="1">
    <citation type="submission" date="2015-06" db="EMBL/GenBank/DDBJ databases">
        <title>Survival trade-offs in plant roots during colonization by closely related pathogenic and mutualistic fungi.</title>
        <authorList>
            <person name="Hacquard S."/>
            <person name="Kracher B."/>
            <person name="Hiruma K."/>
            <person name="Weinman A."/>
            <person name="Muench P."/>
            <person name="Garrido Oter R."/>
            <person name="Ver Loren van Themaat E."/>
            <person name="Dallerey J.-F."/>
            <person name="Damm U."/>
            <person name="Henrissat B."/>
            <person name="Lespinet O."/>
            <person name="Thon M."/>
            <person name="Kemen E."/>
            <person name="McHardy A.C."/>
            <person name="Schulze-Lefert P."/>
            <person name="O'Connell R.J."/>
        </authorList>
    </citation>
    <scope>NUCLEOTIDE SEQUENCE [LARGE SCALE GENOMIC DNA]</scope>
    <source>
        <strain evidence="2 3">0861</strain>
    </source>
</reference>
<keyword evidence="3" id="KW-1185">Reference proteome</keyword>
<dbReference type="GO" id="GO:0005634">
    <property type="term" value="C:nucleus"/>
    <property type="evidence" value="ECO:0007669"/>
    <property type="project" value="TreeGrafter"/>
</dbReference>
<sequence length="657" mass="73186">LPTRTQVKHREKEKGLNPPSAMVQPQPGQTMGNPSDDSSVNNAQSLPENCIQYCVFLIDPNASNDRRKHLSRLEDLRKSALQLTNRLTADYIWQKGSLTLDVVTDQGLTFLRGTTDYGDAIEDEWLMVYILRELSKSHPTAWVRVFDADGEFLLIEAANVLPKWLSPENDQNRVWIHNGCLRIVPQPSGEGSNSKLLTLSDAVGIIRNDPDSLIHSDFIEAEAFYRLEKYPGQIQNSLHHSLVTIPRRLAHVLHQSPKAVAPAVESFYLRDALDLKDLLSRNNDFQFPPKDLVTLSVKFTRVLFAQLRSQRFEPPVPWATLIHHAKGAEQTRLEMGMKLTCGFEIMLNNINNTDSRVAREAGIVVEDLKEDGDSVLPGNDEISTWKDAHRDDTESWLDINYDDFESELSGRKGGNRRGANPGFGDATAQADLRKIVSRFESFLNDESAGLDGAEVDEMDIDDDDDDESDDNDEEEDKAVSFDEVEFSRMMREMMGLAPAESGTTPISSDPVATTTNFARSGLKENTDWKEPDDEEIRKLAAQLEAELNEHGALKLDQPRNKVSALEGKGKGKGKGKKKASAGERNMTATADHVATDNEDEGDGDDREVDIDYNLAKNLLESFKGQAGMPGPTGNILGMMGFQLPRDEDMSDTEESRG</sequence>
<evidence type="ECO:0000256" key="1">
    <source>
        <dbReference type="SAM" id="MobiDB-lite"/>
    </source>
</evidence>
<feature type="region of interest" description="Disordered" evidence="1">
    <location>
        <begin position="623"/>
        <end position="657"/>
    </location>
</feature>
<dbReference type="Pfam" id="PF07093">
    <property type="entry name" value="SGT1"/>
    <property type="match status" value="1"/>
</dbReference>
<feature type="region of interest" description="Disordered" evidence="1">
    <location>
        <begin position="549"/>
        <end position="607"/>
    </location>
</feature>
<dbReference type="AlphaFoldDB" id="A0A161W417"/>
<protein>
    <submittedName>
        <fullName evidence="2">Regulatory factor Sgt1</fullName>
    </submittedName>
</protein>
<dbReference type="STRING" id="708197.A0A161W417"/>
<dbReference type="PANTHER" id="PTHR13060:SF0">
    <property type="entry name" value="PROTEIN ECDYSONELESS HOMOLOG"/>
    <property type="match status" value="1"/>
</dbReference>
<name>A0A161W417_9PEZI</name>
<feature type="region of interest" description="Disordered" evidence="1">
    <location>
        <begin position="497"/>
        <end position="533"/>
    </location>
</feature>
<feature type="region of interest" description="Disordered" evidence="1">
    <location>
        <begin position="1"/>
        <end position="43"/>
    </location>
</feature>
<comment type="caution">
    <text evidence="2">The sequence shown here is derived from an EMBL/GenBank/DDBJ whole genome shotgun (WGS) entry which is preliminary data.</text>
</comment>
<feature type="compositionally biased region" description="Acidic residues" evidence="1">
    <location>
        <begin position="596"/>
        <end position="607"/>
    </location>
</feature>
<dbReference type="InterPro" id="IPR010770">
    <property type="entry name" value="Ecd"/>
</dbReference>
<organism evidence="2 3">
    <name type="scientific">Colletotrichum tofieldiae</name>
    <dbReference type="NCBI Taxonomy" id="708197"/>
    <lineage>
        <taxon>Eukaryota</taxon>
        <taxon>Fungi</taxon>
        <taxon>Dikarya</taxon>
        <taxon>Ascomycota</taxon>
        <taxon>Pezizomycotina</taxon>
        <taxon>Sordariomycetes</taxon>
        <taxon>Hypocreomycetidae</taxon>
        <taxon>Glomerellales</taxon>
        <taxon>Glomerellaceae</taxon>
        <taxon>Colletotrichum</taxon>
        <taxon>Colletotrichum spaethianum species complex</taxon>
    </lineage>
</organism>
<dbReference type="EMBL" id="LFIV01000193">
    <property type="protein sequence ID" value="KZL65963.1"/>
    <property type="molecule type" value="Genomic_DNA"/>
</dbReference>
<feature type="compositionally biased region" description="Polar residues" evidence="1">
    <location>
        <begin position="26"/>
        <end position="43"/>
    </location>
</feature>
<accession>A0A161W417</accession>